<dbReference type="InterPro" id="IPR051547">
    <property type="entry name" value="TDP2-like"/>
</dbReference>
<organism evidence="11 12">
    <name type="scientific">Aequorivita sublithincola (strain DSM 14238 / LMG 21431 / ACAM 643 / 9-3)</name>
    <dbReference type="NCBI Taxonomy" id="746697"/>
    <lineage>
        <taxon>Bacteria</taxon>
        <taxon>Pseudomonadati</taxon>
        <taxon>Bacteroidota</taxon>
        <taxon>Flavobacteriia</taxon>
        <taxon>Flavobacteriales</taxon>
        <taxon>Flavobacteriaceae</taxon>
        <taxon>Aequorivita</taxon>
    </lineage>
</organism>
<name>I3YY94_AEQSU</name>
<dbReference type="GO" id="GO:0004518">
    <property type="term" value="F:nuclease activity"/>
    <property type="evidence" value="ECO:0007669"/>
    <property type="project" value="UniProtKB-KW"/>
</dbReference>
<evidence type="ECO:0000313" key="12">
    <source>
        <dbReference type="Proteomes" id="UP000006049"/>
    </source>
</evidence>
<keyword evidence="6 11" id="KW-0378">Hydrolase</keyword>
<keyword evidence="9" id="KW-0472">Membrane</keyword>
<protein>
    <submittedName>
        <fullName evidence="11">Metal-dependent hydrolase</fullName>
    </submittedName>
</protein>
<keyword evidence="3" id="KW-0540">Nuclease</keyword>
<dbReference type="GO" id="GO:0006281">
    <property type="term" value="P:DNA repair"/>
    <property type="evidence" value="ECO:0007669"/>
    <property type="project" value="UniProtKB-KW"/>
</dbReference>
<dbReference type="HOGENOM" id="CLU_060500_0_1_10"/>
<keyword evidence="7" id="KW-0460">Magnesium</keyword>
<dbReference type="OrthoDB" id="635146at2"/>
<dbReference type="InterPro" id="IPR036691">
    <property type="entry name" value="Endo/exonu/phosph_ase_sf"/>
</dbReference>
<keyword evidence="8" id="KW-0234">DNA repair</keyword>
<dbReference type="PANTHER" id="PTHR15822:SF4">
    <property type="entry name" value="TYROSYL-DNA PHOSPHODIESTERASE 2"/>
    <property type="match status" value="1"/>
</dbReference>
<keyword evidence="9" id="KW-0812">Transmembrane</keyword>
<evidence type="ECO:0000256" key="1">
    <source>
        <dbReference type="ARBA" id="ARBA00001936"/>
    </source>
</evidence>
<evidence type="ECO:0000313" key="11">
    <source>
        <dbReference type="EMBL" id="AFL81962.1"/>
    </source>
</evidence>
<keyword evidence="9" id="KW-1133">Transmembrane helix</keyword>
<dbReference type="InterPro" id="IPR005135">
    <property type="entry name" value="Endo/exonuclease/phosphatase"/>
</dbReference>
<evidence type="ECO:0000256" key="9">
    <source>
        <dbReference type="SAM" id="Phobius"/>
    </source>
</evidence>
<dbReference type="STRING" id="746697.Aeqsu_2505"/>
<dbReference type="Pfam" id="PF03372">
    <property type="entry name" value="Exo_endo_phos"/>
    <property type="match status" value="1"/>
</dbReference>
<dbReference type="PANTHER" id="PTHR15822">
    <property type="entry name" value="TRAF AND TNF RECEPTOR-ASSOCIATED PROTEIN"/>
    <property type="match status" value="1"/>
</dbReference>
<evidence type="ECO:0000259" key="10">
    <source>
        <dbReference type="Pfam" id="PF03372"/>
    </source>
</evidence>
<evidence type="ECO:0000256" key="3">
    <source>
        <dbReference type="ARBA" id="ARBA00022722"/>
    </source>
</evidence>
<evidence type="ECO:0000256" key="5">
    <source>
        <dbReference type="ARBA" id="ARBA00022763"/>
    </source>
</evidence>
<dbReference type="AlphaFoldDB" id="I3YY94"/>
<evidence type="ECO:0000256" key="8">
    <source>
        <dbReference type="ARBA" id="ARBA00023204"/>
    </source>
</evidence>
<keyword evidence="12" id="KW-1185">Reference proteome</keyword>
<proteinExistence type="predicted"/>
<feature type="transmembrane region" description="Helical" evidence="9">
    <location>
        <begin position="9"/>
        <end position="30"/>
    </location>
</feature>
<dbReference type="KEGG" id="asl:Aeqsu_2505"/>
<sequence>MRKSINKFIYWGNLLVAVLLLISFILPYLPPKTFPTLSLLSLVVSLLIVANLGFAIYWAVQLRRRFFISFTVLFISYFYFNVFYEVSSDGDITKYENTLDVLSYNVRLFNAYEKNPETDAAQLISEILTKEDPDVFCVQEYYKPNKVDFSNYPYQYINFKSKKAKLGHAIFSKYPLINTGGFNFADTYNNTLYADILKGNDTIRIYSIHLNSIGVLPQFSYLQNTDNYKLRRRMSNALKKQQEQVEVILEHKKKTNHRVIVCGDFNNTPFSYSYRKLKDDMKDSFRERGNGLGTTFKFEGFPMRIDYIFASKGLDIISFETMTKTFSDHYAVRATMGW</sequence>
<dbReference type="GO" id="GO:0016787">
    <property type="term" value="F:hydrolase activity"/>
    <property type="evidence" value="ECO:0007669"/>
    <property type="project" value="UniProtKB-KW"/>
</dbReference>
<accession>I3YY94</accession>
<feature type="transmembrane region" description="Helical" evidence="9">
    <location>
        <begin position="66"/>
        <end position="84"/>
    </location>
</feature>
<comment type="cofactor">
    <cofactor evidence="1">
        <name>Mn(2+)</name>
        <dbReference type="ChEBI" id="CHEBI:29035"/>
    </cofactor>
</comment>
<dbReference type="PATRIC" id="fig|746697.3.peg.2558"/>
<keyword evidence="5" id="KW-0227">DNA damage</keyword>
<evidence type="ECO:0000256" key="6">
    <source>
        <dbReference type="ARBA" id="ARBA00022801"/>
    </source>
</evidence>
<evidence type="ECO:0000256" key="2">
    <source>
        <dbReference type="ARBA" id="ARBA00001946"/>
    </source>
</evidence>
<dbReference type="EMBL" id="CP003280">
    <property type="protein sequence ID" value="AFL81962.1"/>
    <property type="molecule type" value="Genomic_DNA"/>
</dbReference>
<dbReference type="Proteomes" id="UP000006049">
    <property type="component" value="Chromosome"/>
</dbReference>
<dbReference type="GO" id="GO:0046872">
    <property type="term" value="F:metal ion binding"/>
    <property type="evidence" value="ECO:0007669"/>
    <property type="project" value="UniProtKB-KW"/>
</dbReference>
<dbReference type="eggNOG" id="COG3021">
    <property type="taxonomic scope" value="Bacteria"/>
</dbReference>
<evidence type="ECO:0000256" key="7">
    <source>
        <dbReference type="ARBA" id="ARBA00022842"/>
    </source>
</evidence>
<keyword evidence="4" id="KW-0479">Metal-binding</keyword>
<gene>
    <name evidence="11" type="ordered locus">Aeqsu_2505</name>
</gene>
<feature type="transmembrane region" description="Helical" evidence="9">
    <location>
        <begin position="36"/>
        <end position="59"/>
    </location>
</feature>
<dbReference type="SUPFAM" id="SSF56219">
    <property type="entry name" value="DNase I-like"/>
    <property type="match status" value="1"/>
</dbReference>
<reference evidence="11 12" key="1">
    <citation type="submission" date="2012-06" db="EMBL/GenBank/DDBJ databases">
        <title>The complete genome of Aequorivita sublithincola DSM 14238.</title>
        <authorList>
            <consortium name="US DOE Joint Genome Institute (JGI-PGF)"/>
            <person name="Lucas S."/>
            <person name="Copeland A."/>
            <person name="Lapidus A."/>
            <person name="Goodwin L."/>
            <person name="Pitluck S."/>
            <person name="Peters L."/>
            <person name="Munk A.C.C."/>
            <person name="Kyrpides N."/>
            <person name="Mavromatis K."/>
            <person name="Pagani I."/>
            <person name="Ivanova N."/>
            <person name="Ovchinnikova G."/>
            <person name="Zeytun A."/>
            <person name="Detter J.C."/>
            <person name="Han C."/>
            <person name="Land M."/>
            <person name="Hauser L."/>
            <person name="Markowitz V."/>
            <person name="Cheng J.-F."/>
            <person name="Hugenholtz P."/>
            <person name="Woyke T."/>
            <person name="Wu D."/>
            <person name="Tindall B."/>
            <person name="Faehnrich R."/>
            <person name="Brambilla E."/>
            <person name="Klenk H.-P."/>
            <person name="Eisen J.A."/>
        </authorList>
    </citation>
    <scope>NUCLEOTIDE SEQUENCE [LARGE SCALE GENOMIC DNA]</scope>
    <source>
        <strain evidence="12">DSM 14238 / LMG 21431 / ACAM 643 / 9-3</strain>
    </source>
</reference>
<comment type="cofactor">
    <cofactor evidence="2">
        <name>Mg(2+)</name>
        <dbReference type="ChEBI" id="CHEBI:18420"/>
    </cofactor>
</comment>
<feature type="domain" description="Endonuclease/exonuclease/phosphatase" evidence="10">
    <location>
        <begin position="102"/>
        <end position="329"/>
    </location>
</feature>
<evidence type="ECO:0000256" key="4">
    <source>
        <dbReference type="ARBA" id="ARBA00022723"/>
    </source>
</evidence>
<dbReference type="RefSeq" id="WP_014783211.1">
    <property type="nucleotide sequence ID" value="NC_018013.1"/>
</dbReference>
<dbReference type="CDD" id="cd09084">
    <property type="entry name" value="EEP-2"/>
    <property type="match status" value="1"/>
</dbReference>
<dbReference type="Gene3D" id="3.60.10.10">
    <property type="entry name" value="Endonuclease/exonuclease/phosphatase"/>
    <property type="match status" value="1"/>
</dbReference>